<evidence type="ECO:0000256" key="5">
    <source>
        <dbReference type="ARBA" id="ARBA00023319"/>
    </source>
</evidence>
<evidence type="ECO:0000256" key="7">
    <source>
        <dbReference type="SAM" id="SignalP"/>
    </source>
</evidence>
<dbReference type="InterPro" id="IPR003599">
    <property type="entry name" value="Ig_sub"/>
</dbReference>
<keyword evidence="6" id="KW-1133">Transmembrane helix</keyword>
<reference evidence="9" key="3">
    <citation type="submission" date="2023-05" db="EMBL/GenBank/DDBJ databases">
        <authorList>
            <person name="Smith C.H."/>
        </authorList>
    </citation>
    <scope>NUCLEOTIDE SEQUENCE</scope>
    <source>
        <strain evidence="9">CHS0354</strain>
        <tissue evidence="9">Mantle</tissue>
    </source>
</reference>
<reference evidence="9" key="1">
    <citation type="journal article" date="2021" name="Genome Biol. Evol.">
        <title>A High-Quality Reference Genome for a Parasitic Bivalve with Doubly Uniparental Inheritance (Bivalvia: Unionida).</title>
        <authorList>
            <person name="Smith C.H."/>
        </authorList>
    </citation>
    <scope>NUCLEOTIDE SEQUENCE</scope>
    <source>
        <strain evidence="9">CHS0354</strain>
    </source>
</reference>
<dbReference type="AlphaFoldDB" id="A0AAE0VM00"/>
<keyword evidence="6" id="KW-0812">Transmembrane</keyword>
<evidence type="ECO:0000313" key="9">
    <source>
        <dbReference type="EMBL" id="KAK3581625.1"/>
    </source>
</evidence>
<dbReference type="PROSITE" id="PS50835">
    <property type="entry name" value="IG_LIKE"/>
    <property type="match status" value="6"/>
</dbReference>
<dbReference type="CDD" id="cd12087">
    <property type="entry name" value="TM_EGFR-like"/>
    <property type="match status" value="1"/>
</dbReference>
<dbReference type="InterPro" id="IPR036179">
    <property type="entry name" value="Ig-like_dom_sf"/>
</dbReference>
<dbReference type="InterPro" id="IPR051275">
    <property type="entry name" value="Cell_adhesion_signaling"/>
</dbReference>
<dbReference type="Gene3D" id="2.60.40.10">
    <property type="entry name" value="Immunoglobulins"/>
    <property type="match status" value="6"/>
</dbReference>
<dbReference type="EMBL" id="JAEAOA010001172">
    <property type="protein sequence ID" value="KAK3581625.1"/>
    <property type="molecule type" value="Genomic_DNA"/>
</dbReference>
<feature type="transmembrane region" description="Helical" evidence="6">
    <location>
        <begin position="881"/>
        <end position="903"/>
    </location>
</feature>
<dbReference type="SMART" id="SM00409">
    <property type="entry name" value="IG"/>
    <property type="match status" value="7"/>
</dbReference>
<dbReference type="SUPFAM" id="SSF48726">
    <property type="entry name" value="Immunoglobulin"/>
    <property type="match status" value="5"/>
</dbReference>
<evidence type="ECO:0000256" key="1">
    <source>
        <dbReference type="ARBA" id="ARBA00004479"/>
    </source>
</evidence>
<dbReference type="GO" id="GO:0005886">
    <property type="term" value="C:plasma membrane"/>
    <property type="evidence" value="ECO:0007669"/>
    <property type="project" value="TreeGrafter"/>
</dbReference>
<feature type="domain" description="Ig-like" evidence="8">
    <location>
        <begin position="279"/>
        <end position="360"/>
    </location>
</feature>
<dbReference type="Proteomes" id="UP001195483">
    <property type="component" value="Unassembled WGS sequence"/>
</dbReference>
<evidence type="ECO:0000256" key="2">
    <source>
        <dbReference type="ARBA" id="ARBA00023136"/>
    </source>
</evidence>
<evidence type="ECO:0000256" key="3">
    <source>
        <dbReference type="ARBA" id="ARBA00023157"/>
    </source>
</evidence>
<evidence type="ECO:0000256" key="4">
    <source>
        <dbReference type="ARBA" id="ARBA00023180"/>
    </source>
</evidence>
<name>A0AAE0VM00_9BIVA</name>
<feature type="signal peptide" evidence="7">
    <location>
        <begin position="1"/>
        <end position="26"/>
    </location>
</feature>
<dbReference type="GO" id="GO:0005911">
    <property type="term" value="C:cell-cell junction"/>
    <property type="evidence" value="ECO:0007669"/>
    <property type="project" value="TreeGrafter"/>
</dbReference>
<evidence type="ECO:0000259" key="8">
    <source>
        <dbReference type="PROSITE" id="PS50835"/>
    </source>
</evidence>
<keyword evidence="7" id="KW-0732">Signal</keyword>
<keyword evidence="5" id="KW-0393">Immunoglobulin domain</keyword>
<comment type="caution">
    <text evidence="9">The sequence shown here is derived from an EMBL/GenBank/DDBJ whole genome shotgun (WGS) entry which is preliminary data.</text>
</comment>
<reference evidence="9" key="2">
    <citation type="journal article" date="2021" name="Genome Biol. Evol.">
        <title>Developing a high-quality reference genome for a parasitic bivalve with doubly uniparental inheritance (Bivalvia: Unionida).</title>
        <authorList>
            <person name="Smith C.H."/>
        </authorList>
    </citation>
    <scope>NUCLEOTIDE SEQUENCE</scope>
    <source>
        <strain evidence="9">CHS0354</strain>
        <tissue evidence="9">Mantle</tissue>
    </source>
</reference>
<dbReference type="SMART" id="SM00408">
    <property type="entry name" value="IGc2"/>
    <property type="match status" value="3"/>
</dbReference>
<proteinExistence type="predicted"/>
<feature type="domain" description="Ig-like" evidence="8">
    <location>
        <begin position="461"/>
        <end position="543"/>
    </location>
</feature>
<evidence type="ECO:0000313" key="10">
    <source>
        <dbReference type="Proteomes" id="UP001195483"/>
    </source>
</evidence>
<accession>A0AAE0VM00</accession>
<dbReference type="Pfam" id="PF13927">
    <property type="entry name" value="Ig_3"/>
    <property type="match status" value="2"/>
</dbReference>
<comment type="subcellular location">
    <subcellularLocation>
        <location evidence="1">Membrane</location>
        <topology evidence="1">Single-pass type I membrane protein</topology>
    </subcellularLocation>
</comment>
<dbReference type="InterPro" id="IPR007110">
    <property type="entry name" value="Ig-like_dom"/>
</dbReference>
<gene>
    <name evidence="9" type="ORF">CHS0354_019012</name>
</gene>
<feature type="domain" description="Ig-like" evidence="8">
    <location>
        <begin position="552"/>
        <end position="645"/>
    </location>
</feature>
<dbReference type="InterPro" id="IPR013783">
    <property type="entry name" value="Ig-like_fold"/>
</dbReference>
<feature type="domain" description="Ig-like" evidence="8">
    <location>
        <begin position="28"/>
        <end position="125"/>
    </location>
</feature>
<dbReference type="GO" id="GO:0098609">
    <property type="term" value="P:cell-cell adhesion"/>
    <property type="evidence" value="ECO:0007669"/>
    <property type="project" value="TreeGrafter"/>
</dbReference>
<evidence type="ECO:0000256" key="6">
    <source>
        <dbReference type="SAM" id="Phobius"/>
    </source>
</evidence>
<protein>
    <recommendedName>
        <fullName evidence="8">Ig-like domain-containing protein</fullName>
    </recommendedName>
</protein>
<keyword evidence="10" id="KW-1185">Reference proteome</keyword>
<feature type="domain" description="Ig-like" evidence="8">
    <location>
        <begin position="144"/>
        <end position="272"/>
    </location>
</feature>
<organism evidence="9 10">
    <name type="scientific">Potamilus streckersoni</name>
    <dbReference type="NCBI Taxonomy" id="2493646"/>
    <lineage>
        <taxon>Eukaryota</taxon>
        <taxon>Metazoa</taxon>
        <taxon>Spiralia</taxon>
        <taxon>Lophotrochozoa</taxon>
        <taxon>Mollusca</taxon>
        <taxon>Bivalvia</taxon>
        <taxon>Autobranchia</taxon>
        <taxon>Heteroconchia</taxon>
        <taxon>Palaeoheterodonta</taxon>
        <taxon>Unionida</taxon>
        <taxon>Unionoidea</taxon>
        <taxon>Unionidae</taxon>
        <taxon>Ambleminae</taxon>
        <taxon>Lampsilini</taxon>
        <taxon>Potamilus</taxon>
    </lineage>
</organism>
<dbReference type="GO" id="GO:0050839">
    <property type="term" value="F:cell adhesion molecule binding"/>
    <property type="evidence" value="ECO:0007669"/>
    <property type="project" value="TreeGrafter"/>
</dbReference>
<keyword evidence="3" id="KW-1015">Disulfide bond</keyword>
<dbReference type="PANTHER" id="PTHR11640:SF155">
    <property type="entry name" value="IG-LIKE DOMAIN-CONTAINING PROTEIN"/>
    <property type="match status" value="1"/>
</dbReference>
<sequence>MILVTFKYVLTWSIVKLLLLCKVSEAVPVVTLTPSPVYIRIGGSLTLTCQVNQDVGLATVYYNIGVLQKIWVNDIKNCGFIKADPDEADNPSFNYSVTCSGQRSVTMIKYGITSSDHRKIWNCQMVSAKGAGPCISPNNPCFSPGVTAIMRIPVTTAQLTDSYGQPLSLNITVPDGKYMQLRCANSPNGSRPESTFRWYKKQGIQPATLIEDQLISSFPNPVQVPNQSETDLMIYYSTLTLQGRKLYQGANIYCTAQDLTSVGMEVQSTGVQLIIAYAPEVSLFPNNSVYNVTVGMQDIVLTCKVIDANPQPETNAFTWKHKGVAILREASQPYTIQTVSTSDDGQYQCSAFNSYGNGLSSFIDLDVQYGPILIPMGSIEIREGGKLSVTCSHSANPVPSILWTRSGQVISRSSILEIPSITRLYDGDFICTASNVLYPTGKDSVTKTASETLKVIVLYGPGNSTKIDYNISMYKIEEGMTSEDMVCSAICKPSCSYKWLRNSAVISNQDTLSLGVVQRNMTGSYVCEAYNTIHGVIRSSTVSLEVKVTYPPSIDVILAGSIEKNLTAILVCWALGFPAETTFFPWIHMWEKVPIRKSLQGKTNTTHSVLTLDKLSLESMGKYVCTASNGIMGITGMLNQTGSISLLVRGAADILVDNAGFVGDIGLTVNMSIPFYSNPAIESFIIQKNARILMNTSRTMLYLSWDVVNYQFYKETIQLDAQKVNFVIQNMTREDFDNYTLVLSNSIGSTSFQFHLDPFGPPLKAQRFYFNRFIDNQIELHFDAGFNGGQEQTFVIEYKSNTSLDNVWKNASAAEIRETEKQYRLANGTFFIKVTTPSPGSYTYRMYSWNVKGRSPFSDSITVTIYGAPSTNESIMNPVPAIAGGVSAGFVVILIVTIGVFLWKRNQHPHVTEQEGITLENSRNASVRPTDGDLYEKLNSNANTDIEMYSSLNTQTPSEDHKTHYENT</sequence>
<feature type="chain" id="PRO_5042264601" description="Ig-like domain-containing protein" evidence="7">
    <location>
        <begin position="27"/>
        <end position="968"/>
    </location>
</feature>
<keyword evidence="4" id="KW-0325">Glycoprotein</keyword>
<dbReference type="InterPro" id="IPR003598">
    <property type="entry name" value="Ig_sub2"/>
</dbReference>
<keyword evidence="2 6" id="KW-0472">Membrane</keyword>
<feature type="domain" description="Ig-like" evidence="8">
    <location>
        <begin position="371"/>
        <end position="450"/>
    </location>
</feature>
<dbReference type="PANTHER" id="PTHR11640">
    <property type="entry name" value="NEPHRIN"/>
    <property type="match status" value="1"/>
</dbReference>